<dbReference type="PANTHER" id="PTHR34039">
    <property type="entry name" value="UPF0102 PROTEIN YRAN"/>
    <property type="match status" value="1"/>
</dbReference>
<dbReference type="SUPFAM" id="SSF52980">
    <property type="entry name" value="Restriction endonuclease-like"/>
    <property type="match status" value="1"/>
</dbReference>
<accession>A0AAX0U4X4</accession>
<feature type="region of interest" description="Disordered" evidence="3">
    <location>
        <begin position="1"/>
        <end position="44"/>
    </location>
</feature>
<evidence type="ECO:0000313" key="5">
    <source>
        <dbReference type="Proteomes" id="UP000231878"/>
    </source>
</evidence>
<dbReference type="NCBIfam" id="NF009150">
    <property type="entry name" value="PRK12497.1-3"/>
    <property type="match status" value="1"/>
</dbReference>
<comment type="similarity">
    <text evidence="1 2">Belongs to the UPF0102 family.</text>
</comment>
<dbReference type="AlphaFoldDB" id="A0AAX0U4X4"/>
<dbReference type="InterPro" id="IPR011856">
    <property type="entry name" value="tRNA_endonuc-like_dom_sf"/>
</dbReference>
<dbReference type="Pfam" id="PF02021">
    <property type="entry name" value="UPF0102"/>
    <property type="match status" value="1"/>
</dbReference>
<dbReference type="Proteomes" id="UP000231878">
    <property type="component" value="Unassembled WGS sequence"/>
</dbReference>
<evidence type="ECO:0000313" key="4">
    <source>
        <dbReference type="EMBL" id="PJO63367.1"/>
    </source>
</evidence>
<comment type="caution">
    <text evidence="4">The sequence shown here is derived from an EMBL/GenBank/DDBJ whole genome shotgun (WGS) entry which is preliminary data.</text>
</comment>
<dbReference type="GO" id="GO:0003676">
    <property type="term" value="F:nucleic acid binding"/>
    <property type="evidence" value="ECO:0007669"/>
    <property type="project" value="InterPro"/>
</dbReference>
<proteinExistence type="inferred from homology"/>
<evidence type="ECO:0000256" key="1">
    <source>
        <dbReference type="ARBA" id="ARBA00006738"/>
    </source>
</evidence>
<dbReference type="EMBL" id="PHRB01000033">
    <property type="protein sequence ID" value="PJO63367.1"/>
    <property type="molecule type" value="Genomic_DNA"/>
</dbReference>
<dbReference type="Gene3D" id="3.40.1350.10">
    <property type="match status" value="1"/>
</dbReference>
<evidence type="ECO:0000256" key="2">
    <source>
        <dbReference type="HAMAP-Rule" id="MF_00048"/>
    </source>
</evidence>
<gene>
    <name evidence="4" type="ORF">CWD88_26650</name>
</gene>
<reference evidence="4 5" key="1">
    <citation type="submission" date="2017-11" db="EMBL/GenBank/DDBJ databases">
        <title>Molecular characterization of Burkholderia pseudomallei and closely related isolates from Vietnam.</title>
        <authorList>
            <person name="Ustinov D.V."/>
            <person name="Antonov A.S."/>
            <person name="Avdusheva E.F."/>
            <person name="Shpak I.M."/>
            <person name="Zakharova I.B."/>
            <person name="Thi L.A."/>
            <person name="Teteryatnikova N."/>
            <person name="Lopasteyskaya Y.A."/>
            <person name="Kuzyutina J.A."/>
            <person name="Ngo T.N."/>
            <person name="Victorov D.V."/>
        </authorList>
    </citation>
    <scope>NUCLEOTIDE SEQUENCE [LARGE SCALE GENOMIC DNA]</scope>
    <source>
        <strain evidence="4 5">V1512</strain>
    </source>
</reference>
<dbReference type="HAMAP" id="MF_00048">
    <property type="entry name" value="UPF0102"/>
    <property type="match status" value="1"/>
</dbReference>
<evidence type="ECO:0000256" key="3">
    <source>
        <dbReference type="SAM" id="MobiDB-lite"/>
    </source>
</evidence>
<dbReference type="InterPro" id="IPR011335">
    <property type="entry name" value="Restrct_endonuc-II-like"/>
</dbReference>
<protein>
    <recommendedName>
        <fullName evidence="2">UPF0102 protein CWD88_26650</fullName>
    </recommendedName>
</protein>
<dbReference type="InterPro" id="IPR003509">
    <property type="entry name" value="UPF0102_YraN-like"/>
</dbReference>
<organism evidence="4 5">
    <name type="scientific">Burkholderia pseudomallei</name>
    <name type="common">Pseudomonas pseudomallei</name>
    <dbReference type="NCBI Taxonomy" id="28450"/>
    <lineage>
        <taxon>Bacteria</taxon>
        <taxon>Pseudomonadati</taxon>
        <taxon>Pseudomonadota</taxon>
        <taxon>Betaproteobacteria</taxon>
        <taxon>Burkholderiales</taxon>
        <taxon>Burkholderiaceae</taxon>
        <taxon>Burkholderia</taxon>
        <taxon>pseudomallei group</taxon>
    </lineage>
</organism>
<sequence length="160" mass="17125">MTRKAPARGANGRSSALCHAREASPGTGEPEAAPRDNFPRAAGSKRGVGAAFETRAQRFLERAGLALVARNVTVRGGEIDLVMRERDGTLVFVEVRARANSRYGGAAASIGARKRMRLLLAAHAFWARTGGANACRFDVVAFEGSRLVWLRDAFRADDAG</sequence>
<name>A0AAX0U4X4_BURPE</name>
<dbReference type="PANTHER" id="PTHR34039:SF1">
    <property type="entry name" value="UPF0102 PROTEIN YRAN"/>
    <property type="match status" value="1"/>
</dbReference>
<dbReference type="NCBIfam" id="TIGR00252">
    <property type="entry name" value="YraN family protein"/>
    <property type="match status" value="1"/>
</dbReference>